<dbReference type="AlphaFoldDB" id="E3M6V1"/>
<accession>E3M6V1</accession>
<keyword evidence="2" id="KW-1185">Reference proteome</keyword>
<sequence length="88" mass="10643">MMLFNFHRIRHPNRKKETSDLFSFHNSIFIHTSFTIRSANWEEEVEEEVEEERREEGEEILHFSHWHFSIFDGSLVALNLTLIVWKPG</sequence>
<protein>
    <submittedName>
        <fullName evidence="1">Uncharacterized protein</fullName>
    </submittedName>
</protein>
<organism evidence="2">
    <name type="scientific">Caenorhabditis remanei</name>
    <name type="common">Caenorhabditis vulgaris</name>
    <dbReference type="NCBI Taxonomy" id="31234"/>
    <lineage>
        <taxon>Eukaryota</taxon>
        <taxon>Metazoa</taxon>
        <taxon>Ecdysozoa</taxon>
        <taxon>Nematoda</taxon>
        <taxon>Chromadorea</taxon>
        <taxon>Rhabditida</taxon>
        <taxon>Rhabditina</taxon>
        <taxon>Rhabditomorpha</taxon>
        <taxon>Rhabditoidea</taxon>
        <taxon>Rhabditidae</taxon>
        <taxon>Peloderinae</taxon>
        <taxon>Caenorhabditis</taxon>
    </lineage>
</organism>
<gene>
    <name evidence="1" type="ORF">CRE_10196</name>
</gene>
<evidence type="ECO:0000313" key="2">
    <source>
        <dbReference type="Proteomes" id="UP000008281"/>
    </source>
</evidence>
<reference evidence="1" key="1">
    <citation type="submission" date="2007-07" db="EMBL/GenBank/DDBJ databases">
        <title>PCAP assembly of the Caenorhabditis remanei genome.</title>
        <authorList>
            <consortium name="The Caenorhabditis remanei Sequencing Consortium"/>
            <person name="Wilson R.K."/>
        </authorList>
    </citation>
    <scope>NUCLEOTIDE SEQUENCE [LARGE SCALE GENOMIC DNA]</scope>
    <source>
        <strain evidence="1">PB4641</strain>
    </source>
</reference>
<dbReference type="InParanoid" id="E3M6V1"/>
<name>E3M6V1_CAERE</name>
<dbReference type="HOGENOM" id="CLU_2471204_0_0_1"/>
<proteinExistence type="predicted"/>
<dbReference type="EMBL" id="DS268426">
    <property type="protein sequence ID" value="EFO93083.1"/>
    <property type="molecule type" value="Genomic_DNA"/>
</dbReference>
<evidence type="ECO:0000313" key="1">
    <source>
        <dbReference type="EMBL" id="EFO93083.1"/>
    </source>
</evidence>
<dbReference type="Proteomes" id="UP000008281">
    <property type="component" value="Unassembled WGS sequence"/>
</dbReference>